<proteinExistence type="predicted"/>
<dbReference type="EMBL" id="JAATJN010000001">
    <property type="protein sequence ID" value="NJC57082.1"/>
    <property type="molecule type" value="Genomic_DNA"/>
</dbReference>
<organism evidence="1 2">
    <name type="scientific">Brevibacterium marinum</name>
    <dbReference type="NCBI Taxonomy" id="418643"/>
    <lineage>
        <taxon>Bacteria</taxon>
        <taxon>Bacillati</taxon>
        <taxon>Actinomycetota</taxon>
        <taxon>Actinomycetes</taxon>
        <taxon>Micrococcales</taxon>
        <taxon>Brevibacteriaceae</taxon>
        <taxon>Brevibacterium</taxon>
    </lineage>
</organism>
<reference evidence="1 2" key="1">
    <citation type="submission" date="2020-03" db="EMBL/GenBank/DDBJ databases">
        <title>Sequencing the genomes of 1000 actinobacteria strains.</title>
        <authorList>
            <person name="Klenk H.-P."/>
        </authorList>
    </citation>
    <scope>NUCLEOTIDE SEQUENCE [LARGE SCALE GENOMIC DNA]</scope>
    <source>
        <strain evidence="1 2">DSM 18964</strain>
    </source>
</reference>
<evidence type="ECO:0000313" key="1">
    <source>
        <dbReference type="EMBL" id="NJC57082.1"/>
    </source>
</evidence>
<evidence type="ECO:0000313" key="2">
    <source>
        <dbReference type="Proteomes" id="UP000576792"/>
    </source>
</evidence>
<protein>
    <submittedName>
        <fullName evidence="1">Uncharacterized protein</fullName>
    </submittedName>
</protein>
<keyword evidence="2" id="KW-1185">Reference proteome</keyword>
<sequence>MKTATRLAERITGEFEDVEGVADFHGIGRLLGRRGLETGEPVNEENVDTFAPFSLSGSQ</sequence>
<accession>A0A846S6L7</accession>
<dbReference type="Proteomes" id="UP000576792">
    <property type="component" value="Unassembled WGS sequence"/>
</dbReference>
<comment type="caution">
    <text evidence="1">The sequence shown here is derived from an EMBL/GenBank/DDBJ whole genome shotgun (WGS) entry which is preliminary data.</text>
</comment>
<dbReference type="AlphaFoldDB" id="A0A846S6L7"/>
<gene>
    <name evidence="1" type="ORF">BKA07_002117</name>
</gene>
<name>A0A846S6L7_9MICO</name>